<keyword evidence="3" id="KW-1185">Reference proteome</keyword>
<evidence type="ECO:0000259" key="1">
    <source>
        <dbReference type="Pfam" id="PF16242"/>
    </source>
</evidence>
<evidence type="ECO:0000313" key="3">
    <source>
        <dbReference type="Proteomes" id="UP001165679"/>
    </source>
</evidence>
<dbReference type="SUPFAM" id="SSF50475">
    <property type="entry name" value="FMN-binding split barrel"/>
    <property type="match status" value="1"/>
</dbReference>
<dbReference type="Pfam" id="PF16242">
    <property type="entry name" value="Pyrid_ox_like"/>
    <property type="match status" value="1"/>
</dbReference>
<dbReference type="Proteomes" id="UP001165679">
    <property type="component" value="Unassembled WGS sequence"/>
</dbReference>
<dbReference type="InterPro" id="IPR052917">
    <property type="entry name" value="Stress-Dev_Protein"/>
</dbReference>
<gene>
    <name evidence="2" type="ORF">OL599_21500</name>
</gene>
<dbReference type="InterPro" id="IPR012349">
    <property type="entry name" value="Split_barrel_FMN-bd"/>
</dbReference>
<proteinExistence type="predicted"/>
<dbReference type="RefSeq" id="WP_264716079.1">
    <property type="nucleotide sequence ID" value="NZ_JAPDNT010000030.1"/>
</dbReference>
<name>A0AA42CHD7_9PROT</name>
<comment type="caution">
    <text evidence="2">The sequence shown here is derived from an EMBL/GenBank/DDBJ whole genome shotgun (WGS) entry which is preliminary data.</text>
</comment>
<sequence>MDDDTASTMVWKLIGDIGTCMMVTNDDAWMRCRPMAGIARPDENAIWFYTDRGADKDNEVRRDPRVCLAYSDVKAQSFVSVSGRMEIVHDRRMIEELWNPGAQLYYPEGPDDPNILLLRFTPEFGEYWDAPSSKIVLAIKFLQAKISGDPPELGRNAATKLG</sequence>
<reference evidence="2" key="1">
    <citation type="submission" date="2022-09" db="EMBL/GenBank/DDBJ databases">
        <title>Rhodovastum sp. nov. RN2-1 isolated from soil in Seongnam, South Korea.</title>
        <authorList>
            <person name="Le N.T."/>
        </authorList>
    </citation>
    <scope>NUCLEOTIDE SEQUENCE</scope>
    <source>
        <strain evidence="2">RN2-1</strain>
    </source>
</reference>
<dbReference type="PANTHER" id="PTHR34818">
    <property type="entry name" value="PROTEIN BLI-3"/>
    <property type="match status" value="1"/>
</dbReference>
<dbReference type="EMBL" id="JAPDNT010000030">
    <property type="protein sequence ID" value="MCW3477151.1"/>
    <property type="molecule type" value="Genomic_DNA"/>
</dbReference>
<dbReference type="InterPro" id="IPR038725">
    <property type="entry name" value="YdaG_split_barrel_FMN-bd"/>
</dbReference>
<protein>
    <submittedName>
        <fullName evidence="2">Pyridoxamine 5'-phosphate oxidase family protein</fullName>
    </submittedName>
</protein>
<evidence type="ECO:0000313" key="2">
    <source>
        <dbReference type="EMBL" id="MCW3477151.1"/>
    </source>
</evidence>
<dbReference type="AlphaFoldDB" id="A0AA42CHD7"/>
<organism evidence="2 3">
    <name type="scientific">Limobrevibacterium gyesilva</name>
    <dbReference type="NCBI Taxonomy" id="2991712"/>
    <lineage>
        <taxon>Bacteria</taxon>
        <taxon>Pseudomonadati</taxon>
        <taxon>Pseudomonadota</taxon>
        <taxon>Alphaproteobacteria</taxon>
        <taxon>Acetobacterales</taxon>
        <taxon>Acetobacteraceae</taxon>
        <taxon>Limobrevibacterium</taxon>
    </lineage>
</organism>
<reference evidence="2" key="2">
    <citation type="submission" date="2022-10" db="EMBL/GenBank/DDBJ databases">
        <authorList>
            <person name="Trinh H.N."/>
        </authorList>
    </citation>
    <scope>NUCLEOTIDE SEQUENCE</scope>
    <source>
        <strain evidence="2">RN2-1</strain>
    </source>
</reference>
<dbReference type="Gene3D" id="2.30.110.10">
    <property type="entry name" value="Electron Transport, Fmn-binding Protein, Chain A"/>
    <property type="match status" value="1"/>
</dbReference>
<dbReference type="PANTHER" id="PTHR34818:SF1">
    <property type="entry name" value="PROTEIN BLI-3"/>
    <property type="match status" value="1"/>
</dbReference>
<feature type="domain" description="General stress protein FMN-binding split barrel" evidence="1">
    <location>
        <begin position="8"/>
        <end position="150"/>
    </location>
</feature>
<accession>A0AA42CHD7</accession>